<keyword evidence="6 11" id="KW-0133">Cell shape</keyword>
<evidence type="ECO:0000256" key="2">
    <source>
        <dbReference type="ARBA" id="ARBA00022519"/>
    </source>
</evidence>
<dbReference type="Proteomes" id="UP001500227">
    <property type="component" value="Unassembled WGS sequence"/>
</dbReference>
<dbReference type="EMBL" id="BAABKD010000001">
    <property type="protein sequence ID" value="GAA5084104.1"/>
    <property type="molecule type" value="Genomic_DNA"/>
</dbReference>
<keyword evidence="2 11" id="KW-0997">Cell inner membrane</keyword>
<dbReference type="NCBIfam" id="TIGR02070">
    <property type="entry name" value="mono_pep_trsgly"/>
    <property type="match status" value="1"/>
</dbReference>
<evidence type="ECO:0000256" key="9">
    <source>
        <dbReference type="ARBA" id="ARBA00023136"/>
    </source>
</evidence>
<name>A0ABP9LSV0_9BURK</name>
<organism evidence="13 14">
    <name type="scientific">Paenalcaligenes hermetiae</name>
    <dbReference type="NCBI Taxonomy" id="1157987"/>
    <lineage>
        <taxon>Bacteria</taxon>
        <taxon>Pseudomonadati</taxon>
        <taxon>Pseudomonadota</taxon>
        <taxon>Betaproteobacteria</taxon>
        <taxon>Burkholderiales</taxon>
        <taxon>Alcaligenaceae</taxon>
        <taxon>Paenalcaligenes</taxon>
    </lineage>
</organism>
<dbReference type="PANTHER" id="PTHR30400:SF0">
    <property type="entry name" value="BIOSYNTHETIC PEPTIDOGLYCAN TRANSGLYCOSYLASE"/>
    <property type="match status" value="1"/>
</dbReference>
<evidence type="ECO:0000256" key="6">
    <source>
        <dbReference type="ARBA" id="ARBA00022960"/>
    </source>
</evidence>
<dbReference type="Pfam" id="PF00912">
    <property type="entry name" value="Transgly"/>
    <property type="match status" value="1"/>
</dbReference>
<feature type="domain" description="Glycosyl transferase family 51" evidence="12">
    <location>
        <begin position="64"/>
        <end position="233"/>
    </location>
</feature>
<sequence>MKHTSPSPAKRLAVVLLVSIALVLLYQLSFLVRIVWFNFYNPNSSAVMRQTLSELRKDDPNVQLRFEWVDYDQISPHIKRAVISSEDANFLDHTGVEWQAIRQAWEYNKKQAAQGSERRRGGSTLTQQLAKNLFLSTSRSYTRKGQELILSYMIEYVMPKQRILELYLNMAQWGQVDFGVQAAAQRYFKTDAKQLNASQAARLAAMLPNPVFYDRNGNTPYLQRRTNTIMQRMRQVRIP</sequence>
<evidence type="ECO:0000256" key="4">
    <source>
        <dbReference type="ARBA" id="ARBA00022679"/>
    </source>
</evidence>
<evidence type="ECO:0000256" key="8">
    <source>
        <dbReference type="ARBA" id="ARBA00022989"/>
    </source>
</evidence>
<feature type="transmembrane region" description="Helical" evidence="11">
    <location>
        <begin position="12"/>
        <end position="36"/>
    </location>
</feature>
<evidence type="ECO:0000256" key="11">
    <source>
        <dbReference type="HAMAP-Rule" id="MF_00766"/>
    </source>
</evidence>
<dbReference type="PANTHER" id="PTHR30400">
    <property type="entry name" value="MONOFUNCTIONAL BIOSYNTHETIC PEPTIDOGLYCAN TRANSGLYCOSYLASE"/>
    <property type="match status" value="1"/>
</dbReference>
<evidence type="ECO:0000256" key="5">
    <source>
        <dbReference type="ARBA" id="ARBA00022692"/>
    </source>
</evidence>
<dbReference type="HAMAP" id="MF_00766">
    <property type="entry name" value="PGT_MtgA"/>
    <property type="match status" value="1"/>
</dbReference>
<dbReference type="Gene3D" id="1.10.3810.10">
    <property type="entry name" value="Biosynthetic peptidoglycan transglycosylase-like"/>
    <property type="match status" value="1"/>
</dbReference>
<comment type="caution">
    <text evidence="13">The sequence shown here is derived from an EMBL/GenBank/DDBJ whole genome shotgun (WGS) entry which is preliminary data.</text>
</comment>
<accession>A0ABP9LSV0</accession>
<keyword evidence="5 11" id="KW-0812">Transmembrane</keyword>
<dbReference type="InterPro" id="IPR023346">
    <property type="entry name" value="Lysozyme-like_dom_sf"/>
</dbReference>
<gene>
    <name evidence="11 13" type="primary">mtgA</name>
    <name evidence="13" type="ORF">GCM10023337_01330</name>
</gene>
<evidence type="ECO:0000313" key="14">
    <source>
        <dbReference type="Proteomes" id="UP001500227"/>
    </source>
</evidence>
<keyword evidence="10 11" id="KW-0961">Cell wall biogenesis/degradation</keyword>
<dbReference type="EC" id="2.4.99.28" evidence="11"/>
<reference evidence="14" key="1">
    <citation type="journal article" date="2019" name="Int. J. Syst. Evol. Microbiol.">
        <title>The Global Catalogue of Microorganisms (GCM) 10K type strain sequencing project: providing services to taxonomists for standard genome sequencing and annotation.</title>
        <authorList>
            <consortium name="The Broad Institute Genomics Platform"/>
            <consortium name="The Broad Institute Genome Sequencing Center for Infectious Disease"/>
            <person name="Wu L."/>
            <person name="Ma J."/>
        </authorList>
    </citation>
    <scope>NUCLEOTIDE SEQUENCE [LARGE SCALE GENOMIC DNA]</scope>
    <source>
        <strain evidence="14">JCM 18423</strain>
    </source>
</reference>
<evidence type="ECO:0000256" key="10">
    <source>
        <dbReference type="ARBA" id="ARBA00023316"/>
    </source>
</evidence>
<comment type="pathway">
    <text evidence="11">Cell wall biogenesis; peptidoglycan biosynthesis.</text>
</comment>
<comment type="similarity">
    <text evidence="11">Belongs to the glycosyltransferase 51 family.</text>
</comment>
<comment type="subcellular location">
    <subcellularLocation>
        <location evidence="11">Cell inner membrane</location>
        <topology evidence="11">Single-pass membrane protein</topology>
    </subcellularLocation>
</comment>
<protein>
    <recommendedName>
        <fullName evidence="11">Biosynthetic peptidoglycan transglycosylase</fullName>
        <ecNumber evidence="11">2.4.99.28</ecNumber>
    </recommendedName>
    <alternativeName>
        <fullName evidence="11">Glycan polymerase</fullName>
    </alternativeName>
    <alternativeName>
        <fullName evidence="11">Peptidoglycan glycosyltransferase MtgA</fullName>
        <shortName evidence="11">PGT</shortName>
    </alternativeName>
</protein>
<dbReference type="InterPro" id="IPR036950">
    <property type="entry name" value="PBP_transglycosylase"/>
</dbReference>
<keyword evidence="1 11" id="KW-1003">Cell membrane</keyword>
<keyword evidence="3 11" id="KW-0328">Glycosyltransferase</keyword>
<dbReference type="SUPFAM" id="SSF53955">
    <property type="entry name" value="Lysozyme-like"/>
    <property type="match status" value="1"/>
</dbReference>
<keyword evidence="7 11" id="KW-0573">Peptidoglycan synthesis</keyword>
<dbReference type="InterPro" id="IPR001264">
    <property type="entry name" value="Glyco_trans_51"/>
</dbReference>
<comment type="catalytic activity">
    <reaction evidence="11">
        <text>[GlcNAc-(1-&gt;4)-Mur2Ac(oyl-L-Ala-gamma-D-Glu-L-Lys-D-Ala-D-Ala)](n)-di-trans,octa-cis-undecaprenyl diphosphate + beta-D-GlcNAc-(1-&gt;4)-Mur2Ac(oyl-L-Ala-gamma-D-Glu-L-Lys-D-Ala-D-Ala)-di-trans,octa-cis-undecaprenyl diphosphate = [GlcNAc-(1-&gt;4)-Mur2Ac(oyl-L-Ala-gamma-D-Glu-L-Lys-D-Ala-D-Ala)](n+1)-di-trans,octa-cis-undecaprenyl diphosphate + di-trans,octa-cis-undecaprenyl diphosphate + H(+)</text>
        <dbReference type="Rhea" id="RHEA:23708"/>
        <dbReference type="Rhea" id="RHEA-COMP:9602"/>
        <dbReference type="Rhea" id="RHEA-COMP:9603"/>
        <dbReference type="ChEBI" id="CHEBI:15378"/>
        <dbReference type="ChEBI" id="CHEBI:58405"/>
        <dbReference type="ChEBI" id="CHEBI:60033"/>
        <dbReference type="ChEBI" id="CHEBI:78435"/>
        <dbReference type="EC" id="2.4.99.28"/>
    </reaction>
</comment>
<keyword evidence="4 11" id="KW-0808">Transferase</keyword>
<proteinExistence type="inferred from homology"/>
<evidence type="ECO:0000256" key="1">
    <source>
        <dbReference type="ARBA" id="ARBA00022475"/>
    </source>
</evidence>
<comment type="function">
    <text evidence="11">Peptidoglycan polymerase that catalyzes glycan chain elongation from lipid-linked precursors.</text>
</comment>
<evidence type="ECO:0000256" key="3">
    <source>
        <dbReference type="ARBA" id="ARBA00022676"/>
    </source>
</evidence>
<keyword evidence="9 11" id="KW-0472">Membrane</keyword>
<evidence type="ECO:0000256" key="7">
    <source>
        <dbReference type="ARBA" id="ARBA00022984"/>
    </source>
</evidence>
<evidence type="ECO:0000259" key="12">
    <source>
        <dbReference type="Pfam" id="PF00912"/>
    </source>
</evidence>
<evidence type="ECO:0000313" key="13">
    <source>
        <dbReference type="EMBL" id="GAA5084104.1"/>
    </source>
</evidence>
<dbReference type="InterPro" id="IPR011812">
    <property type="entry name" value="Pep_trsgly"/>
</dbReference>
<keyword evidence="14" id="KW-1185">Reference proteome</keyword>
<keyword evidence="8 11" id="KW-1133">Transmembrane helix</keyword>
<dbReference type="RefSeq" id="WP_345368877.1">
    <property type="nucleotide sequence ID" value="NZ_BAABKD010000001.1"/>
</dbReference>